<comment type="caution">
    <text evidence="2">The sequence shown here is derived from an EMBL/GenBank/DDBJ whole genome shotgun (WGS) entry which is preliminary data.</text>
</comment>
<protein>
    <submittedName>
        <fullName evidence="2">Uncharacterized protein</fullName>
    </submittedName>
</protein>
<dbReference type="EMBL" id="JBBNAG010000005">
    <property type="protein sequence ID" value="KAK9133991.1"/>
    <property type="molecule type" value="Genomic_DNA"/>
</dbReference>
<feature type="region of interest" description="Disordered" evidence="1">
    <location>
        <begin position="86"/>
        <end position="123"/>
    </location>
</feature>
<accession>A0AAP0PAV1</accession>
<sequence>MAVSPEITVGDLKRKLVKEHSICFPAIGQIGIDGVMVKRKSCFYYLPDSIPVNKAFQRLMGAWFLRAHVTPVVCSDKHCPPENLVSEPRNPASCSSNVIDCQNPEDSSDRPSTSDKNDEVKRKRRELSPILEVLMEELLLPVNVPKRKKSTCSHFQCNTLKRKDREQDRASSQQNGNASSPNASDSVSVTGILTRYFPDFDEVKSYPGSSSNKTIDLLENESHQADQDGNFKSNAAENSSVALPISANDALAEIPCSISPTNTCTRVARAKHGKFKTWKPMPSKTALPDSPKPKTAKGSKLQRCKVRKLLPPKVPSTDKPSPSTLRNRIETSCEVGKRLIQAANDLGIPTSKRKPTVSSCKSKGVKFSSTLVRKLEFDFE</sequence>
<evidence type="ECO:0000313" key="2">
    <source>
        <dbReference type="EMBL" id="KAK9133991.1"/>
    </source>
</evidence>
<feature type="compositionally biased region" description="Polar residues" evidence="1">
    <location>
        <begin position="170"/>
        <end position="186"/>
    </location>
</feature>
<feature type="region of interest" description="Disordered" evidence="1">
    <location>
        <begin position="158"/>
        <end position="186"/>
    </location>
</feature>
<name>A0AAP0PAV1_9MAGN</name>
<dbReference type="AlphaFoldDB" id="A0AAP0PAV1"/>
<gene>
    <name evidence="2" type="ORF">Scep_013519</name>
</gene>
<dbReference type="Proteomes" id="UP001419268">
    <property type="component" value="Unassembled WGS sequence"/>
</dbReference>
<organism evidence="2 3">
    <name type="scientific">Stephania cephalantha</name>
    <dbReference type="NCBI Taxonomy" id="152367"/>
    <lineage>
        <taxon>Eukaryota</taxon>
        <taxon>Viridiplantae</taxon>
        <taxon>Streptophyta</taxon>
        <taxon>Embryophyta</taxon>
        <taxon>Tracheophyta</taxon>
        <taxon>Spermatophyta</taxon>
        <taxon>Magnoliopsida</taxon>
        <taxon>Ranunculales</taxon>
        <taxon>Menispermaceae</taxon>
        <taxon>Menispermoideae</taxon>
        <taxon>Cissampelideae</taxon>
        <taxon>Stephania</taxon>
    </lineage>
</organism>
<feature type="compositionally biased region" description="Basic and acidic residues" evidence="1">
    <location>
        <begin position="107"/>
        <end position="121"/>
    </location>
</feature>
<evidence type="ECO:0000313" key="3">
    <source>
        <dbReference type="Proteomes" id="UP001419268"/>
    </source>
</evidence>
<evidence type="ECO:0000256" key="1">
    <source>
        <dbReference type="SAM" id="MobiDB-lite"/>
    </source>
</evidence>
<reference evidence="2 3" key="1">
    <citation type="submission" date="2024-01" db="EMBL/GenBank/DDBJ databases">
        <title>Genome assemblies of Stephania.</title>
        <authorList>
            <person name="Yang L."/>
        </authorList>
    </citation>
    <scope>NUCLEOTIDE SEQUENCE [LARGE SCALE GENOMIC DNA]</scope>
    <source>
        <strain evidence="2">JXDWG</strain>
        <tissue evidence="2">Leaf</tissue>
    </source>
</reference>
<feature type="region of interest" description="Disordered" evidence="1">
    <location>
        <begin position="277"/>
        <end position="300"/>
    </location>
</feature>
<keyword evidence="3" id="KW-1185">Reference proteome</keyword>
<proteinExistence type="predicted"/>